<name>A0ABD2PML9_9PLAT</name>
<proteinExistence type="predicted"/>
<keyword evidence="2" id="KW-1185">Reference proteome</keyword>
<feature type="non-terminal residue" evidence="1">
    <location>
        <position position="1"/>
    </location>
</feature>
<comment type="caution">
    <text evidence="1">The sequence shown here is derived from an EMBL/GenBank/DDBJ whole genome shotgun (WGS) entry which is preliminary data.</text>
</comment>
<reference evidence="1 2" key="1">
    <citation type="submission" date="2024-11" db="EMBL/GenBank/DDBJ databases">
        <title>Adaptive evolution of stress response genes in parasites aligns with host niche diversity.</title>
        <authorList>
            <person name="Hahn C."/>
            <person name="Resl P."/>
        </authorList>
    </citation>
    <scope>NUCLEOTIDE SEQUENCE [LARGE SCALE GENOMIC DNA]</scope>
    <source>
        <strain evidence="1">EGGRZ-B1_66</strain>
        <tissue evidence="1">Body</tissue>
    </source>
</reference>
<protein>
    <submittedName>
        <fullName evidence="1">Uncharacterized protein</fullName>
    </submittedName>
</protein>
<sequence length="438" mass="49244">VSNCQGSTDRAQVLVEIEKAPCNSEWLEMPQRVSVDADSLVSSVFRQEQPRFVACSECREPMLRVQVELSDSDAASKTSNCALDPLAIEAQRSLCQVSEGMSFHYLAKPTDNDRSRVPSEHLLEFNRLGASRALHSGFSLAFWLRVNKWTKQDMSIVQVGDSFKVSLEEQCQLLVQLQQQHSTRYQWRFHGLCITPDKWRQISITFEPDPAHLAQSVTVLLDGELISGNMAQHPLFEILDRSGSEIGSDVWIGDEGCSVAGFGFLISGTEPLHRLSCLATCGEKILLGTEELEEDLDQTKVELLPRKITIEGPHKQVSEVLASLRYVRPDPLDRELLLLNRLPTIREMNILTRYSCGGKSQYVPDQTVNLSLEPLRLMNSKQRSLQLRSHKDEETLRYENIKKDGVTLFPDLEMQAVGVDEVLLDECVLMPSTGECNG</sequence>
<accession>A0ABD2PML9</accession>
<dbReference type="SUPFAM" id="SSF49899">
    <property type="entry name" value="Concanavalin A-like lectins/glucanases"/>
    <property type="match status" value="1"/>
</dbReference>
<dbReference type="InterPro" id="IPR013320">
    <property type="entry name" value="ConA-like_dom_sf"/>
</dbReference>
<dbReference type="Proteomes" id="UP001626550">
    <property type="component" value="Unassembled WGS sequence"/>
</dbReference>
<organism evidence="1 2">
    <name type="scientific">Cichlidogyrus casuarinus</name>
    <dbReference type="NCBI Taxonomy" id="1844966"/>
    <lineage>
        <taxon>Eukaryota</taxon>
        <taxon>Metazoa</taxon>
        <taxon>Spiralia</taxon>
        <taxon>Lophotrochozoa</taxon>
        <taxon>Platyhelminthes</taxon>
        <taxon>Monogenea</taxon>
        <taxon>Monopisthocotylea</taxon>
        <taxon>Dactylogyridea</taxon>
        <taxon>Ancyrocephalidae</taxon>
        <taxon>Cichlidogyrus</taxon>
    </lineage>
</organism>
<evidence type="ECO:0000313" key="1">
    <source>
        <dbReference type="EMBL" id="KAL3308746.1"/>
    </source>
</evidence>
<gene>
    <name evidence="1" type="ORF">Ciccas_012717</name>
</gene>
<dbReference type="AlphaFoldDB" id="A0ABD2PML9"/>
<dbReference type="EMBL" id="JBJKFK010004745">
    <property type="protein sequence ID" value="KAL3308746.1"/>
    <property type="molecule type" value="Genomic_DNA"/>
</dbReference>
<evidence type="ECO:0000313" key="2">
    <source>
        <dbReference type="Proteomes" id="UP001626550"/>
    </source>
</evidence>